<dbReference type="InterPro" id="IPR020449">
    <property type="entry name" value="Tscrpt_reg_AraC-type_HTH"/>
</dbReference>
<dbReference type="InterPro" id="IPR009057">
    <property type="entry name" value="Homeodomain-like_sf"/>
</dbReference>
<dbReference type="Pfam" id="PF14525">
    <property type="entry name" value="AraC_binding_2"/>
    <property type="match status" value="1"/>
</dbReference>
<dbReference type="InterPro" id="IPR035418">
    <property type="entry name" value="AraC-bd_2"/>
</dbReference>
<keyword evidence="1" id="KW-0805">Transcription regulation</keyword>
<keyword evidence="6" id="KW-1185">Reference proteome</keyword>
<reference evidence="6" key="1">
    <citation type="journal article" date="2019" name="Int. J. Syst. Evol. Microbiol.">
        <title>The Global Catalogue of Microorganisms (GCM) 10K type strain sequencing project: providing services to taxonomists for standard genome sequencing and annotation.</title>
        <authorList>
            <consortium name="The Broad Institute Genomics Platform"/>
            <consortium name="The Broad Institute Genome Sequencing Center for Infectious Disease"/>
            <person name="Wu L."/>
            <person name="Ma J."/>
        </authorList>
    </citation>
    <scope>NUCLEOTIDE SEQUENCE [LARGE SCALE GENOMIC DNA]</scope>
    <source>
        <strain evidence="6">WLHS5</strain>
    </source>
</reference>
<comment type="caution">
    <text evidence="5">The sequence shown here is derived from an EMBL/GenBank/DDBJ whole genome shotgun (WGS) entry which is preliminary data.</text>
</comment>
<sequence length="318" mass="34490">MAQVTAAEGVRRARFSTAGLPAAERLALWERHNAHALVGLSCKTLDDEPLVATELNLNLPNLHLAQVSGSPHLVDRTAREIDEHPTGSAVLYIALAGEAFFYSTRATRVLRPGEAVLCDADQPFARGFSQGLREFVLKIPHAALEEPAGSGAPRGAEFFDLSDGPAADALRTLTRLVRTSLEAPGDARRTERQALDLLAALRSGRAGGDHLATAQAIIESHLRDPDLRASRIAERIGISERQLCRVFSQEGLSVARYVLDRRLRLAQEMLTSPDAAGCSIAEIARDCGFVSPSHFTRTYKRHYEVTPAQTRSRAGKSG</sequence>
<keyword evidence="2" id="KW-0238">DNA-binding</keyword>
<evidence type="ECO:0000259" key="4">
    <source>
        <dbReference type="PROSITE" id="PS01124"/>
    </source>
</evidence>
<dbReference type="PANTHER" id="PTHR46796">
    <property type="entry name" value="HTH-TYPE TRANSCRIPTIONAL ACTIVATOR RHAS-RELATED"/>
    <property type="match status" value="1"/>
</dbReference>
<dbReference type="Proteomes" id="UP001596504">
    <property type="component" value="Unassembled WGS sequence"/>
</dbReference>
<proteinExistence type="predicted"/>
<protein>
    <submittedName>
        <fullName evidence="5">Helix-turn-helix domain-containing protein</fullName>
    </submittedName>
</protein>
<dbReference type="InterPro" id="IPR050204">
    <property type="entry name" value="AraC_XylS_family_regulators"/>
</dbReference>
<dbReference type="PROSITE" id="PS00041">
    <property type="entry name" value="HTH_ARAC_FAMILY_1"/>
    <property type="match status" value="1"/>
</dbReference>
<evidence type="ECO:0000313" key="5">
    <source>
        <dbReference type="EMBL" id="MFC7340544.1"/>
    </source>
</evidence>
<feature type="domain" description="HTH araC/xylS-type" evidence="4">
    <location>
        <begin position="212"/>
        <end position="313"/>
    </location>
</feature>
<keyword evidence="3" id="KW-0804">Transcription</keyword>
<dbReference type="Pfam" id="PF12833">
    <property type="entry name" value="HTH_18"/>
    <property type="match status" value="1"/>
</dbReference>
<gene>
    <name evidence="5" type="ORF">ACFQRI_03905</name>
</gene>
<evidence type="ECO:0000256" key="3">
    <source>
        <dbReference type="ARBA" id="ARBA00023163"/>
    </source>
</evidence>
<evidence type="ECO:0000313" key="6">
    <source>
        <dbReference type="Proteomes" id="UP001596504"/>
    </source>
</evidence>
<evidence type="ECO:0000256" key="2">
    <source>
        <dbReference type="ARBA" id="ARBA00023125"/>
    </source>
</evidence>
<accession>A0ABW2LDF3</accession>
<dbReference type="Gene3D" id="1.10.10.60">
    <property type="entry name" value="Homeodomain-like"/>
    <property type="match status" value="1"/>
</dbReference>
<dbReference type="RefSeq" id="WP_380664444.1">
    <property type="nucleotide sequence ID" value="NZ_JBHTCJ010000001.1"/>
</dbReference>
<dbReference type="PRINTS" id="PR00032">
    <property type="entry name" value="HTHARAC"/>
</dbReference>
<dbReference type="PROSITE" id="PS01124">
    <property type="entry name" value="HTH_ARAC_FAMILY_2"/>
    <property type="match status" value="1"/>
</dbReference>
<dbReference type="SMART" id="SM00342">
    <property type="entry name" value="HTH_ARAC"/>
    <property type="match status" value="1"/>
</dbReference>
<organism evidence="5 6">
    <name type="scientific">Saccharopolyspora griseoalba</name>
    <dbReference type="NCBI Taxonomy" id="1431848"/>
    <lineage>
        <taxon>Bacteria</taxon>
        <taxon>Bacillati</taxon>
        <taxon>Actinomycetota</taxon>
        <taxon>Actinomycetes</taxon>
        <taxon>Pseudonocardiales</taxon>
        <taxon>Pseudonocardiaceae</taxon>
        <taxon>Saccharopolyspora</taxon>
    </lineage>
</organism>
<dbReference type="SUPFAM" id="SSF46689">
    <property type="entry name" value="Homeodomain-like"/>
    <property type="match status" value="1"/>
</dbReference>
<dbReference type="PANTHER" id="PTHR46796:SF6">
    <property type="entry name" value="ARAC SUBFAMILY"/>
    <property type="match status" value="1"/>
</dbReference>
<dbReference type="InterPro" id="IPR018060">
    <property type="entry name" value="HTH_AraC"/>
</dbReference>
<dbReference type="EMBL" id="JBHTCJ010000001">
    <property type="protein sequence ID" value="MFC7340544.1"/>
    <property type="molecule type" value="Genomic_DNA"/>
</dbReference>
<evidence type="ECO:0000256" key="1">
    <source>
        <dbReference type="ARBA" id="ARBA00023015"/>
    </source>
</evidence>
<dbReference type="InterPro" id="IPR018062">
    <property type="entry name" value="HTH_AraC-typ_CS"/>
</dbReference>
<name>A0ABW2LDF3_9PSEU</name>